<dbReference type="AlphaFoldDB" id="A0A1C7MRR6"/>
<accession>A0A1C7MRR6</accession>
<dbReference type="STRING" id="5627.A0A1C7MRR6"/>
<feature type="compositionally biased region" description="Polar residues" evidence="4">
    <location>
        <begin position="185"/>
        <end position="202"/>
    </location>
</feature>
<feature type="compositionally biased region" description="Polar residues" evidence="4">
    <location>
        <begin position="157"/>
        <end position="168"/>
    </location>
</feature>
<dbReference type="Pfam" id="PF08690">
    <property type="entry name" value="GET2"/>
    <property type="match status" value="1"/>
</dbReference>
<protein>
    <submittedName>
        <fullName evidence="6">Uncharacterized protein</fullName>
    </submittedName>
</protein>
<organism evidence="6 7">
    <name type="scientific">Grifola frondosa</name>
    <name type="common">Maitake</name>
    <name type="synonym">Polyporus frondosus</name>
    <dbReference type="NCBI Taxonomy" id="5627"/>
    <lineage>
        <taxon>Eukaryota</taxon>
        <taxon>Fungi</taxon>
        <taxon>Dikarya</taxon>
        <taxon>Basidiomycota</taxon>
        <taxon>Agaricomycotina</taxon>
        <taxon>Agaricomycetes</taxon>
        <taxon>Polyporales</taxon>
        <taxon>Grifolaceae</taxon>
        <taxon>Grifola</taxon>
    </lineage>
</organism>
<name>A0A1C7MRR6_GRIFR</name>
<feature type="transmembrane region" description="Helical" evidence="5">
    <location>
        <begin position="364"/>
        <end position="389"/>
    </location>
</feature>
<feature type="compositionally biased region" description="Polar residues" evidence="4">
    <location>
        <begin position="128"/>
        <end position="150"/>
    </location>
</feature>
<dbReference type="Proteomes" id="UP000092993">
    <property type="component" value="Unassembled WGS sequence"/>
</dbReference>
<sequence>MKTGEIEQLEQYGRCKANTMRPARYELQAEHVAPTTVLPHSTRSSCPTLLKPERRQEGKPSSVVEQTVWQKSLLQPEVRMLLPTCMMVRTPLSQYSTTRTYQSNLPLSSDPPLAPLPNRPGLEEFVGESSSLPIPPTSSHNVRGSSQASPFQAAGLGSTSPDPSVWSEEQQAQLLHAILGGGPNASRTSEQTKLPLPSNGQFAPSASSDDPLAALMSSMQQFGGPPGFMPPGAAVSSPPQIARPKSKSLLQKLMPFVHFLAAWALLAYFVIMKEPEAYDAKTHSTDVSEGRWRRWADLSWKNPEDGWGVQAVPFFWGFTTLTIVLHSWRIFSKLDSIQPPMLLSLAISSLPPPIPSIIMNGLKYLQIGAVFLDDVSGLLVGVGLLVWIAGWATS</sequence>
<dbReference type="PANTHER" id="PTHR28263:SF1">
    <property type="entry name" value="GOLGI TO ER TRAFFIC PROTEIN 2"/>
    <property type="match status" value="1"/>
</dbReference>
<feature type="region of interest" description="Disordered" evidence="4">
    <location>
        <begin position="32"/>
        <end position="63"/>
    </location>
</feature>
<keyword evidence="2 5" id="KW-1133">Transmembrane helix</keyword>
<dbReference type="PANTHER" id="PTHR28263">
    <property type="entry name" value="GOLGI TO ER TRAFFIC PROTEIN 2"/>
    <property type="match status" value="1"/>
</dbReference>
<evidence type="ECO:0000256" key="3">
    <source>
        <dbReference type="ARBA" id="ARBA00023136"/>
    </source>
</evidence>
<keyword evidence="1 5" id="KW-0812">Transmembrane</keyword>
<evidence type="ECO:0000313" key="7">
    <source>
        <dbReference type="Proteomes" id="UP000092993"/>
    </source>
</evidence>
<keyword evidence="3 5" id="KW-0472">Membrane</keyword>
<gene>
    <name evidence="6" type="ORF">A0H81_00221</name>
</gene>
<dbReference type="OrthoDB" id="5393181at2759"/>
<evidence type="ECO:0000313" key="6">
    <source>
        <dbReference type="EMBL" id="OBZ79427.1"/>
    </source>
</evidence>
<dbReference type="GO" id="GO:0006890">
    <property type="term" value="P:retrograde vesicle-mediated transport, Golgi to endoplasmic reticulum"/>
    <property type="evidence" value="ECO:0007669"/>
    <property type="project" value="TreeGrafter"/>
</dbReference>
<evidence type="ECO:0000256" key="1">
    <source>
        <dbReference type="ARBA" id="ARBA00022692"/>
    </source>
</evidence>
<evidence type="ECO:0000256" key="2">
    <source>
        <dbReference type="ARBA" id="ARBA00022989"/>
    </source>
</evidence>
<evidence type="ECO:0000256" key="4">
    <source>
        <dbReference type="SAM" id="MobiDB-lite"/>
    </source>
</evidence>
<reference evidence="6 7" key="1">
    <citation type="submission" date="2016-03" db="EMBL/GenBank/DDBJ databases">
        <title>Whole genome sequencing of Grifola frondosa 9006-11.</title>
        <authorList>
            <person name="Min B."/>
            <person name="Park H."/>
            <person name="Kim J.-G."/>
            <person name="Cho H."/>
            <person name="Oh Y.-L."/>
            <person name="Kong W.-S."/>
            <person name="Choi I.-G."/>
        </authorList>
    </citation>
    <scope>NUCLEOTIDE SEQUENCE [LARGE SCALE GENOMIC DNA]</scope>
    <source>
        <strain evidence="6 7">9006-11</strain>
    </source>
</reference>
<dbReference type="EMBL" id="LUGG01000001">
    <property type="protein sequence ID" value="OBZ79427.1"/>
    <property type="molecule type" value="Genomic_DNA"/>
</dbReference>
<feature type="transmembrane region" description="Helical" evidence="5">
    <location>
        <begin position="307"/>
        <end position="328"/>
    </location>
</feature>
<proteinExistence type="predicted"/>
<feature type="transmembrane region" description="Helical" evidence="5">
    <location>
        <begin position="253"/>
        <end position="271"/>
    </location>
</feature>
<keyword evidence="7" id="KW-1185">Reference proteome</keyword>
<feature type="compositionally biased region" description="Polar residues" evidence="4">
    <location>
        <begin position="38"/>
        <end position="47"/>
    </location>
</feature>
<comment type="caution">
    <text evidence="6">The sequence shown here is derived from an EMBL/GenBank/DDBJ whole genome shotgun (WGS) entry which is preliminary data.</text>
</comment>
<evidence type="ECO:0000256" key="5">
    <source>
        <dbReference type="SAM" id="Phobius"/>
    </source>
</evidence>
<feature type="non-terminal residue" evidence="6">
    <location>
        <position position="394"/>
    </location>
</feature>
<dbReference type="InterPro" id="IPR028143">
    <property type="entry name" value="Get2/sif1"/>
</dbReference>
<feature type="region of interest" description="Disordered" evidence="4">
    <location>
        <begin position="101"/>
        <end position="168"/>
    </location>
</feature>
<feature type="region of interest" description="Disordered" evidence="4">
    <location>
        <begin position="180"/>
        <end position="207"/>
    </location>
</feature>
<dbReference type="OMA" id="RCKANTM"/>